<evidence type="ECO:0000313" key="3">
    <source>
        <dbReference type="EMBL" id="UUD36746.1"/>
    </source>
</evidence>
<keyword evidence="1" id="KW-0472">Membrane</keyword>
<feature type="domain" description="Glycosyltransferase 2-like" evidence="2">
    <location>
        <begin position="13"/>
        <end position="132"/>
    </location>
</feature>
<evidence type="ECO:0000259" key="2">
    <source>
        <dbReference type="Pfam" id="PF00535"/>
    </source>
</evidence>
<name>A0ABY5J2J2_9BACT</name>
<dbReference type="EMBL" id="CP101808">
    <property type="protein sequence ID" value="UUD36746.1"/>
    <property type="molecule type" value="Genomic_DNA"/>
</dbReference>
<feature type="transmembrane region" description="Helical" evidence="1">
    <location>
        <begin position="245"/>
        <end position="265"/>
    </location>
</feature>
<proteinExistence type="predicted"/>
<accession>A0ABY5J2J2</accession>
<dbReference type="RefSeq" id="WP_129723176.1">
    <property type="nucleotide sequence ID" value="NZ_CP101808.1"/>
</dbReference>
<dbReference type="Gene3D" id="3.90.550.10">
    <property type="entry name" value="Spore Coat Polysaccharide Biosynthesis Protein SpsA, Chain A"/>
    <property type="match status" value="1"/>
</dbReference>
<dbReference type="Proteomes" id="UP001059576">
    <property type="component" value="Chromosome"/>
</dbReference>
<keyword evidence="1" id="KW-1133">Transmembrane helix</keyword>
<dbReference type="SUPFAM" id="SSF53448">
    <property type="entry name" value="Nucleotide-diphospho-sugar transferases"/>
    <property type="match status" value="1"/>
</dbReference>
<reference evidence="3" key="1">
    <citation type="submission" date="2022-07" db="EMBL/GenBank/DDBJ databases">
        <title>Complete genome of Mycoplasma equigenitalium type strain T37.</title>
        <authorList>
            <person name="Spergser J."/>
        </authorList>
    </citation>
    <scope>NUCLEOTIDE SEQUENCE</scope>
    <source>
        <strain evidence="3">T37</strain>
    </source>
</reference>
<protein>
    <recommendedName>
        <fullName evidence="2">Glycosyltransferase 2-like domain-containing protein</fullName>
    </recommendedName>
</protein>
<organism evidence="3 4">
    <name type="scientific">Mycoplasmopsis equigenitalium</name>
    <dbReference type="NCBI Taxonomy" id="114883"/>
    <lineage>
        <taxon>Bacteria</taxon>
        <taxon>Bacillati</taxon>
        <taxon>Mycoplasmatota</taxon>
        <taxon>Mycoplasmoidales</taxon>
        <taxon>Metamycoplasmataceae</taxon>
        <taxon>Mycoplasmopsis</taxon>
    </lineage>
</organism>
<dbReference type="InterPro" id="IPR001173">
    <property type="entry name" value="Glyco_trans_2-like"/>
</dbReference>
<gene>
    <name evidence="3" type="ORF">NPA09_02480</name>
</gene>
<dbReference type="InterPro" id="IPR029044">
    <property type="entry name" value="Nucleotide-diphossugar_trans"/>
</dbReference>
<sequence length="332" mass="39148">MKLSIIGVVNTKITNISDYLKAIANQNNDDFELILIIQKVSDKLLNQLDNIPKELKDKTTIISNYKDLSMEYLMLCGLRIAKGEYISFVFPNSVIRPYTTQVFIDDINKYNTDIIEYKPRLIGDVRWKPSARLDEKVTFDSSNPIYVALAFPFIFNKLFKNELVQKVLNIKEKLDNNSKFSIELLYYLLFNAKSYKYNDYRVLREIVDKDFVITPNTFKSVWEDLEKYLLLKEIRLNHELKYARFYYSCILTPGLLSGVTFWNLLGINTKSNRFSKLNLEKTDKFISKLFDNEFSNFGFKNKYMSLGLIENELMKNKIPQNEWKKILKVLHE</sequence>
<dbReference type="Pfam" id="PF00535">
    <property type="entry name" value="Glycos_transf_2"/>
    <property type="match status" value="1"/>
</dbReference>
<keyword evidence="1" id="KW-0812">Transmembrane</keyword>
<evidence type="ECO:0000256" key="1">
    <source>
        <dbReference type="SAM" id="Phobius"/>
    </source>
</evidence>
<keyword evidence="4" id="KW-1185">Reference proteome</keyword>
<evidence type="ECO:0000313" key="4">
    <source>
        <dbReference type="Proteomes" id="UP001059576"/>
    </source>
</evidence>